<gene>
    <name evidence="1" type="ORF">IE53DRAFT_131244</name>
</gene>
<dbReference type="Proteomes" id="UP000245626">
    <property type="component" value="Unassembled WGS sequence"/>
</dbReference>
<dbReference type="EMBL" id="KZ820016">
    <property type="protein sequence ID" value="PWN49696.1"/>
    <property type="molecule type" value="Genomic_DNA"/>
</dbReference>
<evidence type="ECO:0000313" key="2">
    <source>
        <dbReference type="Proteomes" id="UP000245626"/>
    </source>
</evidence>
<keyword evidence="2" id="KW-1185">Reference proteome</keyword>
<protein>
    <submittedName>
        <fullName evidence="1">Uncharacterized protein</fullName>
    </submittedName>
</protein>
<evidence type="ECO:0000313" key="1">
    <source>
        <dbReference type="EMBL" id="PWN49696.1"/>
    </source>
</evidence>
<sequence length="1349" mass="149532">MSTVRFPIRSIMSRIRFWILALAIGLLLLGLRGFYVGPVGVMIGVPMLLLLWILALPLSYLSISYHLDRSWAKVVTKGDRKHANGWRSDSVAMETIASVAFLTPAAWSAQCTRSNWARSGDTSFREPIHPQSSDVSQAADDLIELVMRDFVRRWHTPLASGTEEPPLADSAPEFTAAVEIKMRQALATLLGMASKVDFATLGVRQLLPLVTQHFENFRKAESEFRGAARPASARSLANEEMDLFLASKYGNGKLHDALGDTASLNTKPSEQAFLRKVADRLVRAVMPRPELHSRAVLVVVREVMACTIMFPIIDMLSDPDFWNALLDRMAGDAIHEQKLVSKLREALDKQEETPRPAPDDSGGGSSPASSWLHARKRRADQRSFEAFLDFIGSTTSILEARRTKNDIAIQIRKTKSLIESLTEEHDKARVVRVRAYLQQLSVAYERVERQIESLGPGRSEPPYPAWDTNTSANYAAPTTNLQHVLQNPSSLSFFMEFMDRRRRSILVQFWMTVESFKTPLEDAESESDDENAHLSSSLRLPAPSHASVRTLKEDLRLFQSVYYSSPLINIKTQYIKSAQEFLDSVAEGEATIAQIREVRRSVLKAQRQVFIEMEEDDWPAFKSSDLFLKATQDLAIHSASVHAEGYVTARPADESRCSPPAVTSNTSNAPVVIAETAVRSRAGREVHKDLFGSNRLGMQASSLFGDTRSPLFNENSTSKLKSSAMAGNLDILIGGRTQHSGADGRAPLFRSDPLFDDLDEIEEDGRSSGAGSDYVQVERMDAIQHALHSIINEDQHLLRLAKERDENEKPPPSHASKLSDSQPSASLSNSLETSLQDGSARFLESEMGSGSEEDTCDKAKSKAGRKESAVRMAAPGDLNLESEIARISLKVEKLTSQEDILGALIRKAELTGAKSNEIRLLQKSASSVRRELRELKWQKEQYESQQAENTITPGLTSVFIPSSTIELGPDGKEYAVYLIQVSRLCSTDEIRAGQAEPSSRGWVVGRRYSEFWNLHQKLKDRFSEVRALESEFPGKRLVGLVHAPFVDARKTSLEKYLRALVKWPAVCASVEFRRFLSQSPSTAVVSHAFDKSTESDLKSGGGGPVGFSGQGLVRSFFRGMTGVAEGLDDLIGIGPSMLDIVAQRLSSHIGASSGPMSALPDIDVVSQAMQQNASAAELREAAGAGTTYWTEPICDLFVELFELKEKNNWMRRQAIVILLQQMFGSTIERKVRETVASSLEPAPLLSYITALKVGLWPNGELREPAPPRSDSEKQALRESANRKLSTLIPELAANFIGRENARRGTRRIFSALQNKRLNKHLAYSILETLINELFSESALRQLANRGTEH</sequence>
<organism evidence="1 2">
    <name type="scientific">Violaceomyces palustris</name>
    <dbReference type="NCBI Taxonomy" id="1673888"/>
    <lineage>
        <taxon>Eukaryota</taxon>
        <taxon>Fungi</taxon>
        <taxon>Dikarya</taxon>
        <taxon>Basidiomycota</taxon>
        <taxon>Ustilaginomycotina</taxon>
        <taxon>Ustilaginomycetes</taxon>
        <taxon>Violaceomycetales</taxon>
        <taxon>Violaceomycetaceae</taxon>
        <taxon>Violaceomyces</taxon>
    </lineage>
</organism>
<reference evidence="1 2" key="1">
    <citation type="journal article" date="2018" name="Mol. Biol. Evol.">
        <title>Broad Genomic Sampling Reveals a Smut Pathogenic Ancestry of the Fungal Clade Ustilaginomycotina.</title>
        <authorList>
            <person name="Kijpornyongpan T."/>
            <person name="Mondo S.J."/>
            <person name="Barry K."/>
            <person name="Sandor L."/>
            <person name="Lee J."/>
            <person name="Lipzen A."/>
            <person name="Pangilinan J."/>
            <person name="LaButti K."/>
            <person name="Hainaut M."/>
            <person name="Henrissat B."/>
            <person name="Grigoriev I.V."/>
            <person name="Spatafora J.W."/>
            <person name="Aime M.C."/>
        </authorList>
    </citation>
    <scope>NUCLEOTIDE SEQUENCE [LARGE SCALE GENOMIC DNA]</scope>
    <source>
        <strain evidence="1 2">SA 807</strain>
    </source>
</reference>
<accession>A0ACD0NV95</accession>
<proteinExistence type="predicted"/>
<name>A0ACD0NV95_9BASI</name>